<feature type="transmembrane region" description="Helical" evidence="2">
    <location>
        <begin position="69"/>
        <end position="88"/>
    </location>
</feature>
<comment type="caution">
    <text evidence="4">The sequence shown here is derived from an EMBL/GenBank/DDBJ whole genome shotgun (WGS) entry which is preliminary data.</text>
</comment>
<dbReference type="GO" id="GO:0015628">
    <property type="term" value="P:protein secretion by the type II secretion system"/>
    <property type="evidence" value="ECO:0007669"/>
    <property type="project" value="TreeGrafter"/>
</dbReference>
<dbReference type="InterPro" id="IPR051675">
    <property type="entry name" value="Endo/Exo/Phosphatase_dom_1"/>
</dbReference>
<dbReference type="RefSeq" id="WP_143913795.1">
    <property type="nucleotide sequence ID" value="NZ_VLNT01000009.1"/>
</dbReference>
<dbReference type="GO" id="GO:0015627">
    <property type="term" value="C:type II protein secretion system complex"/>
    <property type="evidence" value="ECO:0007669"/>
    <property type="project" value="TreeGrafter"/>
</dbReference>
<keyword evidence="5" id="KW-1185">Reference proteome</keyword>
<protein>
    <submittedName>
        <fullName evidence="4">ComEA family DNA-binding protein</fullName>
    </submittedName>
</protein>
<accession>A0A554S7P5</accession>
<feature type="domain" description="Helix-hairpin-helix DNA-binding motif class 1" evidence="3">
    <location>
        <begin position="238"/>
        <end position="257"/>
    </location>
</feature>
<dbReference type="InterPro" id="IPR004509">
    <property type="entry name" value="Competence_ComEA_HhH"/>
</dbReference>
<dbReference type="Proteomes" id="UP000316988">
    <property type="component" value="Unassembled WGS sequence"/>
</dbReference>
<dbReference type="InterPro" id="IPR003583">
    <property type="entry name" value="Hlx-hairpin-Hlx_DNA-bd_motif"/>
</dbReference>
<keyword evidence="2" id="KW-0472">Membrane</keyword>
<evidence type="ECO:0000313" key="4">
    <source>
        <dbReference type="EMBL" id="TSD62361.1"/>
    </source>
</evidence>
<feature type="domain" description="Helix-hairpin-helix DNA-binding motif class 1" evidence="3">
    <location>
        <begin position="208"/>
        <end position="227"/>
    </location>
</feature>
<dbReference type="GO" id="GO:0003677">
    <property type="term" value="F:DNA binding"/>
    <property type="evidence" value="ECO:0007669"/>
    <property type="project" value="UniProtKB-KW"/>
</dbReference>
<dbReference type="InterPro" id="IPR019554">
    <property type="entry name" value="Soluble_ligand-bd"/>
</dbReference>
<dbReference type="Pfam" id="PF12836">
    <property type="entry name" value="HHH_3"/>
    <property type="match status" value="1"/>
</dbReference>
<dbReference type="SUPFAM" id="SSF47781">
    <property type="entry name" value="RuvA domain 2-like"/>
    <property type="match status" value="1"/>
</dbReference>
<dbReference type="Pfam" id="PF10531">
    <property type="entry name" value="SLBB"/>
    <property type="match status" value="1"/>
</dbReference>
<dbReference type="EMBL" id="VLNT01000009">
    <property type="protein sequence ID" value="TSD62361.1"/>
    <property type="molecule type" value="Genomic_DNA"/>
</dbReference>
<dbReference type="PANTHER" id="PTHR21180:SF32">
    <property type="entry name" value="ENDONUCLEASE_EXONUCLEASE_PHOSPHATASE FAMILY DOMAIN-CONTAINING PROTEIN 1"/>
    <property type="match status" value="1"/>
</dbReference>
<feature type="compositionally biased region" description="Acidic residues" evidence="1">
    <location>
        <begin position="37"/>
        <end position="52"/>
    </location>
</feature>
<feature type="compositionally biased region" description="Low complexity" evidence="1">
    <location>
        <begin position="98"/>
        <end position="109"/>
    </location>
</feature>
<dbReference type="PANTHER" id="PTHR21180">
    <property type="entry name" value="ENDONUCLEASE/EXONUCLEASE/PHOSPHATASE FAMILY DOMAIN-CONTAINING PROTEIN 1"/>
    <property type="match status" value="1"/>
</dbReference>
<dbReference type="InterPro" id="IPR010994">
    <property type="entry name" value="RuvA_2-like"/>
</dbReference>
<evidence type="ECO:0000256" key="2">
    <source>
        <dbReference type="SAM" id="Phobius"/>
    </source>
</evidence>
<gene>
    <name evidence="4" type="ORF">FNM00_12070</name>
</gene>
<dbReference type="Gene3D" id="1.10.150.320">
    <property type="entry name" value="Photosystem II 12 kDa extrinsic protein"/>
    <property type="match status" value="1"/>
</dbReference>
<dbReference type="OrthoDB" id="9758724at2"/>
<dbReference type="SMART" id="SM00278">
    <property type="entry name" value="HhH1"/>
    <property type="match status" value="2"/>
</dbReference>
<dbReference type="GO" id="GO:0006281">
    <property type="term" value="P:DNA repair"/>
    <property type="evidence" value="ECO:0007669"/>
    <property type="project" value="InterPro"/>
</dbReference>
<reference evidence="4 5" key="1">
    <citation type="submission" date="2019-07" db="EMBL/GenBank/DDBJ databases">
        <authorList>
            <person name="Zhao L.H."/>
        </authorList>
    </citation>
    <scope>NUCLEOTIDE SEQUENCE [LARGE SCALE GENOMIC DNA]</scope>
    <source>
        <strain evidence="4 5">Co35</strain>
    </source>
</reference>
<organism evidence="4 5">
    <name type="scientific">Aeromicrobium piscarium</name>
    <dbReference type="NCBI Taxonomy" id="2590901"/>
    <lineage>
        <taxon>Bacteria</taxon>
        <taxon>Bacillati</taxon>
        <taxon>Actinomycetota</taxon>
        <taxon>Actinomycetes</taxon>
        <taxon>Propionibacteriales</taxon>
        <taxon>Nocardioidaceae</taxon>
        <taxon>Aeromicrobium</taxon>
    </lineage>
</organism>
<keyword evidence="4" id="KW-0238">DNA-binding</keyword>
<name>A0A554S7P5_9ACTN</name>
<keyword evidence="2" id="KW-1133">Transmembrane helix</keyword>
<feature type="region of interest" description="Disordered" evidence="1">
    <location>
        <begin position="28"/>
        <end position="60"/>
    </location>
</feature>
<proteinExistence type="predicted"/>
<evidence type="ECO:0000259" key="3">
    <source>
        <dbReference type="SMART" id="SM00278"/>
    </source>
</evidence>
<dbReference type="NCBIfam" id="TIGR00426">
    <property type="entry name" value="competence protein ComEA helix-hairpin-helix repeat region"/>
    <property type="match status" value="1"/>
</dbReference>
<evidence type="ECO:0000313" key="5">
    <source>
        <dbReference type="Proteomes" id="UP000316988"/>
    </source>
</evidence>
<feature type="region of interest" description="Disordered" evidence="1">
    <location>
        <begin position="95"/>
        <end position="120"/>
    </location>
</feature>
<keyword evidence="2" id="KW-0812">Transmembrane</keyword>
<sequence length="260" mass="27132">MARRIVPGVPDETRAEIARRRLAELATAFDATWQPAPDDEPADPEEPLDDDTEPRHARTMQRRWGDRQLAVVAVLGLAAAVLVAWWVIVGRPTESDDSAPLASISASTPPSAPADEAESPEELVIHVTGEVQTPGIVIVAPGSRVHEAIEAAGGVAGAPDLSTLNLAREIQDGEQIVVGGPPAESANGDAGGGTASGSQININTADSSMLEELPGVGPVTAQAIIDRRTDHGPFRAVEDLLDVKGIGEATLAELRDRVVV</sequence>
<dbReference type="AlphaFoldDB" id="A0A554S7P5"/>
<evidence type="ECO:0000256" key="1">
    <source>
        <dbReference type="SAM" id="MobiDB-lite"/>
    </source>
</evidence>